<dbReference type="Pfam" id="PF00005">
    <property type="entry name" value="ABC_tran"/>
    <property type="match status" value="1"/>
</dbReference>
<evidence type="ECO:0000256" key="2">
    <source>
        <dbReference type="ARBA" id="ARBA00022448"/>
    </source>
</evidence>
<dbReference type="SUPFAM" id="SSF52540">
    <property type="entry name" value="P-loop containing nucleoside triphosphate hydrolases"/>
    <property type="match status" value="1"/>
</dbReference>
<dbReference type="GO" id="GO:0005524">
    <property type="term" value="F:ATP binding"/>
    <property type="evidence" value="ECO:0007669"/>
    <property type="project" value="UniProtKB-KW"/>
</dbReference>
<dbReference type="GO" id="GO:0022857">
    <property type="term" value="F:transmembrane transporter activity"/>
    <property type="evidence" value="ECO:0007669"/>
    <property type="project" value="UniProtKB-ARBA"/>
</dbReference>
<dbReference type="AlphaFoldDB" id="A0A1J0GF36"/>
<dbReference type="PANTHER" id="PTHR42798:SF7">
    <property type="entry name" value="ALPHA-D-RIBOSE 1-METHYLPHOSPHONATE 5-TRIPHOSPHATE SYNTHASE SUBUNIT PHNL"/>
    <property type="match status" value="1"/>
</dbReference>
<name>A0A1J0GF36_9CLOT</name>
<sequence>MKNILSVEKIEKYYGNKDNVTKAIDSIGFKVDEGEFVGIMGPSGSGKTTLLNCISTIDNVTTGKIIINNSDITRLKSKALDKFRQNELGFIFQDFNLLDTLTSYENIALALTIKGEKSSEIDGKIKSVAKYLDIEPELNKYPYQMSGGQKQRVASARAIVTDPSLVLADEPTGALDSKTARLLLEKLESLNKDLKTTILMVTHDAFTASYAHRILFIKDGKIFSEVVRGKDTRKEFFNKIIEVITLLGGDDNVFQNSCR</sequence>
<keyword evidence="7" id="KW-1185">Reference proteome</keyword>
<keyword evidence="2" id="KW-0813">Transport</keyword>
<dbReference type="KEGG" id="ceu:A7L45_07590"/>
<dbReference type="InterPro" id="IPR027417">
    <property type="entry name" value="P-loop_NTPase"/>
</dbReference>
<dbReference type="STRING" id="1552.A7L45_07590"/>
<dbReference type="EMBL" id="CP015756">
    <property type="protein sequence ID" value="APC39941.1"/>
    <property type="molecule type" value="Genomic_DNA"/>
</dbReference>
<dbReference type="Gene3D" id="3.40.50.300">
    <property type="entry name" value="P-loop containing nucleotide triphosphate hydrolases"/>
    <property type="match status" value="1"/>
</dbReference>
<keyword evidence="3" id="KW-0547">Nucleotide-binding</keyword>
<dbReference type="Proteomes" id="UP000182569">
    <property type="component" value="Chromosome"/>
</dbReference>
<dbReference type="OrthoDB" id="9802264at2"/>
<comment type="similarity">
    <text evidence="1">Belongs to the ABC transporter superfamily.</text>
</comment>
<evidence type="ECO:0000256" key="1">
    <source>
        <dbReference type="ARBA" id="ARBA00005417"/>
    </source>
</evidence>
<dbReference type="InterPro" id="IPR003439">
    <property type="entry name" value="ABC_transporter-like_ATP-bd"/>
</dbReference>
<dbReference type="InterPro" id="IPR017911">
    <property type="entry name" value="MacB-like_ATP-bd"/>
</dbReference>
<evidence type="ECO:0000313" key="6">
    <source>
        <dbReference type="EMBL" id="APC39941.1"/>
    </source>
</evidence>
<gene>
    <name evidence="6" type="ORF">A7L45_07590</name>
</gene>
<dbReference type="GO" id="GO:0098796">
    <property type="term" value="C:membrane protein complex"/>
    <property type="evidence" value="ECO:0007669"/>
    <property type="project" value="UniProtKB-ARBA"/>
</dbReference>
<accession>A0A1J0GF36</accession>
<dbReference type="PROSITE" id="PS50893">
    <property type="entry name" value="ABC_TRANSPORTER_2"/>
    <property type="match status" value="1"/>
</dbReference>
<organism evidence="6 7">
    <name type="scientific">Clostridium estertheticum subsp. estertheticum</name>
    <dbReference type="NCBI Taxonomy" id="1552"/>
    <lineage>
        <taxon>Bacteria</taxon>
        <taxon>Bacillati</taxon>
        <taxon>Bacillota</taxon>
        <taxon>Clostridia</taxon>
        <taxon>Eubacteriales</taxon>
        <taxon>Clostridiaceae</taxon>
        <taxon>Clostridium</taxon>
    </lineage>
</organism>
<feature type="domain" description="ABC transporter" evidence="5">
    <location>
        <begin position="5"/>
        <end position="244"/>
    </location>
</feature>
<dbReference type="SMART" id="SM00382">
    <property type="entry name" value="AAA"/>
    <property type="match status" value="1"/>
</dbReference>
<reference evidence="7" key="1">
    <citation type="journal article" date="2016" name="Front. Microbiol.">
        <title>Complete Genome Sequence of Clostridium estertheticum DSM 8809, a Microbe Identified in Spoiled Vacuum Packed Beef.</title>
        <authorList>
            <person name="Yu Z."/>
            <person name="Gunn L."/>
            <person name="Brennan E."/>
            <person name="Reid R."/>
            <person name="Wall P.G."/>
            <person name="Gaora O.P."/>
            <person name="Hurley D."/>
            <person name="Bolton D."/>
            <person name="Fanning S."/>
        </authorList>
    </citation>
    <scope>NUCLEOTIDE SEQUENCE [LARGE SCALE GENOMIC DNA]</scope>
    <source>
        <strain evidence="7">DSM 8809</strain>
    </source>
</reference>
<dbReference type="PANTHER" id="PTHR42798">
    <property type="entry name" value="LIPOPROTEIN-RELEASING SYSTEM ATP-BINDING PROTEIN LOLD"/>
    <property type="match status" value="1"/>
</dbReference>
<dbReference type="FunFam" id="3.40.50.300:FF:000032">
    <property type="entry name" value="Export ABC transporter ATP-binding protein"/>
    <property type="match status" value="1"/>
</dbReference>
<evidence type="ECO:0000313" key="7">
    <source>
        <dbReference type="Proteomes" id="UP000182569"/>
    </source>
</evidence>
<dbReference type="InterPro" id="IPR003593">
    <property type="entry name" value="AAA+_ATPase"/>
</dbReference>
<proteinExistence type="inferred from homology"/>
<dbReference type="CDD" id="cd03255">
    <property type="entry name" value="ABC_MJ0796_LolCDE_FtsE"/>
    <property type="match status" value="1"/>
</dbReference>
<protein>
    <submittedName>
        <fullName evidence="6">Multidrug ABC transporter ATP-binding protein</fullName>
    </submittedName>
</protein>
<evidence type="ECO:0000256" key="4">
    <source>
        <dbReference type="ARBA" id="ARBA00022840"/>
    </source>
</evidence>
<dbReference type="GO" id="GO:0016887">
    <property type="term" value="F:ATP hydrolysis activity"/>
    <property type="evidence" value="ECO:0007669"/>
    <property type="project" value="InterPro"/>
</dbReference>
<dbReference type="RefSeq" id="WP_071612234.1">
    <property type="nucleotide sequence ID" value="NZ_CP015756.1"/>
</dbReference>
<evidence type="ECO:0000259" key="5">
    <source>
        <dbReference type="PROSITE" id="PS50893"/>
    </source>
</evidence>
<evidence type="ECO:0000256" key="3">
    <source>
        <dbReference type="ARBA" id="ARBA00022741"/>
    </source>
</evidence>
<keyword evidence="4 6" id="KW-0067">ATP-binding</keyword>